<dbReference type="AlphaFoldDB" id="A0A8K0L5W5"/>
<keyword evidence="3" id="KW-1185">Reference proteome</keyword>
<dbReference type="PANTHER" id="PTHR13621:SF2">
    <property type="entry name" value="PROLINE-RICH PROTEIN PRCC"/>
    <property type="match status" value="1"/>
</dbReference>
<name>A0A8K0L5W5_9PEZI</name>
<proteinExistence type="predicted"/>
<evidence type="ECO:0000313" key="2">
    <source>
        <dbReference type="EMBL" id="KAG8629465.1"/>
    </source>
</evidence>
<organism evidence="2 3">
    <name type="scientific">Elsinoe batatas</name>
    <dbReference type="NCBI Taxonomy" id="2601811"/>
    <lineage>
        <taxon>Eukaryota</taxon>
        <taxon>Fungi</taxon>
        <taxon>Dikarya</taxon>
        <taxon>Ascomycota</taxon>
        <taxon>Pezizomycotina</taxon>
        <taxon>Dothideomycetes</taxon>
        <taxon>Dothideomycetidae</taxon>
        <taxon>Myriangiales</taxon>
        <taxon>Elsinoaceae</taxon>
        <taxon>Elsinoe</taxon>
    </lineage>
</organism>
<comment type="caution">
    <text evidence="2">The sequence shown here is derived from an EMBL/GenBank/DDBJ whole genome shotgun (WGS) entry which is preliminary data.</text>
</comment>
<gene>
    <name evidence="2" type="ORF">KVT40_003330</name>
</gene>
<sequence length="362" mass="38229">MALVGYSDSEESDTEVAPQPKPAVPAKSSKPAFEKLVDSSGPRKIRVELPTIAPSADAEAERPVKRARTAGGLSGFNALLPAPKRTAENAKRGGLGSGINLKTSSAAAFSREPVETSYHGTHESEALDTSKNGDNASGEAEDKSANPTEEVKTVGNAMRFRPLSVANKKKTKKPAAVNAISSSAPAPLSQTTAPAAPATVVKPSKPKVSLFSVASEDEPVMQGARIDAYEPLIAQDGVVETAPPSYETMPQQPVNPNSLDAVASDLNLTEAERRQLFGRRGQGAQAINIANFNMDTEYAKNEELRAAGETVQHRAVRAVAPGKHSLQQLVNAASTQKEALEDAWAEGKRNRGEAGNKYGWGR</sequence>
<reference evidence="2" key="1">
    <citation type="submission" date="2021-07" db="EMBL/GenBank/DDBJ databases">
        <title>Elsinoe batatas strain:CRI-CJ2 Genome sequencing and assembly.</title>
        <authorList>
            <person name="Huang L."/>
        </authorList>
    </citation>
    <scope>NUCLEOTIDE SEQUENCE</scope>
    <source>
        <strain evidence="2">CRI-CJ2</strain>
    </source>
</reference>
<dbReference type="OrthoDB" id="2555634at2759"/>
<dbReference type="Proteomes" id="UP000809789">
    <property type="component" value="Unassembled WGS sequence"/>
</dbReference>
<protein>
    <recommendedName>
        <fullName evidence="4">Mitotic checkpoint regulator, MAD2B-interacting-domain-containing protein</fullName>
    </recommendedName>
</protein>
<dbReference type="Pfam" id="PF10253">
    <property type="entry name" value="PRCC"/>
    <property type="match status" value="1"/>
</dbReference>
<evidence type="ECO:0008006" key="4">
    <source>
        <dbReference type="Google" id="ProtNLM"/>
    </source>
</evidence>
<dbReference type="InterPro" id="IPR018800">
    <property type="entry name" value="PRCC"/>
</dbReference>
<dbReference type="EMBL" id="JAESVG020000003">
    <property type="protein sequence ID" value="KAG8629465.1"/>
    <property type="molecule type" value="Genomic_DNA"/>
</dbReference>
<feature type="compositionally biased region" description="Basic and acidic residues" evidence="1">
    <location>
        <begin position="140"/>
        <end position="152"/>
    </location>
</feature>
<dbReference type="PANTHER" id="PTHR13621">
    <property type="entry name" value="PROLINE-RICH PROTEIN PRCC"/>
    <property type="match status" value="1"/>
</dbReference>
<accession>A0A8K0L5W5</accession>
<evidence type="ECO:0000313" key="3">
    <source>
        <dbReference type="Proteomes" id="UP000809789"/>
    </source>
</evidence>
<feature type="region of interest" description="Disordered" evidence="1">
    <location>
        <begin position="1"/>
        <end position="157"/>
    </location>
</feature>
<dbReference type="GO" id="GO:0005634">
    <property type="term" value="C:nucleus"/>
    <property type="evidence" value="ECO:0007669"/>
    <property type="project" value="TreeGrafter"/>
</dbReference>
<evidence type="ECO:0000256" key="1">
    <source>
        <dbReference type="SAM" id="MobiDB-lite"/>
    </source>
</evidence>